<evidence type="ECO:0000313" key="2">
    <source>
        <dbReference type="Proteomes" id="UP000276215"/>
    </source>
</evidence>
<proteinExistence type="predicted"/>
<dbReference type="AlphaFoldDB" id="A0A3N4J7T6"/>
<evidence type="ECO:0000313" key="1">
    <source>
        <dbReference type="EMBL" id="RPA94266.1"/>
    </source>
</evidence>
<reference evidence="1 2" key="1">
    <citation type="journal article" date="2018" name="Nat. Ecol. Evol.">
        <title>Pezizomycetes genomes reveal the molecular basis of ectomycorrhizal truffle lifestyle.</title>
        <authorList>
            <person name="Murat C."/>
            <person name="Payen T."/>
            <person name="Noel B."/>
            <person name="Kuo A."/>
            <person name="Morin E."/>
            <person name="Chen J."/>
            <person name="Kohler A."/>
            <person name="Krizsan K."/>
            <person name="Balestrini R."/>
            <person name="Da Silva C."/>
            <person name="Montanini B."/>
            <person name="Hainaut M."/>
            <person name="Levati E."/>
            <person name="Barry K.W."/>
            <person name="Belfiori B."/>
            <person name="Cichocki N."/>
            <person name="Clum A."/>
            <person name="Dockter R.B."/>
            <person name="Fauchery L."/>
            <person name="Guy J."/>
            <person name="Iotti M."/>
            <person name="Le Tacon F."/>
            <person name="Lindquist E.A."/>
            <person name="Lipzen A."/>
            <person name="Malagnac F."/>
            <person name="Mello A."/>
            <person name="Molinier V."/>
            <person name="Miyauchi S."/>
            <person name="Poulain J."/>
            <person name="Riccioni C."/>
            <person name="Rubini A."/>
            <person name="Sitrit Y."/>
            <person name="Splivallo R."/>
            <person name="Traeger S."/>
            <person name="Wang M."/>
            <person name="Zifcakova L."/>
            <person name="Wipf D."/>
            <person name="Zambonelli A."/>
            <person name="Paolocci F."/>
            <person name="Nowrousian M."/>
            <person name="Ottonello S."/>
            <person name="Baldrian P."/>
            <person name="Spatafora J.W."/>
            <person name="Henrissat B."/>
            <person name="Nagy L.G."/>
            <person name="Aury J.M."/>
            <person name="Wincker P."/>
            <person name="Grigoriev I.V."/>
            <person name="Bonfante P."/>
            <person name="Martin F.M."/>
        </authorList>
    </citation>
    <scope>NUCLEOTIDE SEQUENCE [LARGE SCALE GENOMIC DNA]</scope>
    <source>
        <strain evidence="1 2">120613-1</strain>
    </source>
</reference>
<feature type="non-terminal residue" evidence="1">
    <location>
        <position position="81"/>
    </location>
</feature>
<dbReference type="OrthoDB" id="4349822at2759"/>
<organism evidence="1 2">
    <name type="scientific">Choiromyces venosus 120613-1</name>
    <dbReference type="NCBI Taxonomy" id="1336337"/>
    <lineage>
        <taxon>Eukaryota</taxon>
        <taxon>Fungi</taxon>
        <taxon>Dikarya</taxon>
        <taxon>Ascomycota</taxon>
        <taxon>Pezizomycotina</taxon>
        <taxon>Pezizomycetes</taxon>
        <taxon>Pezizales</taxon>
        <taxon>Tuberaceae</taxon>
        <taxon>Choiromyces</taxon>
    </lineage>
</organism>
<dbReference type="EMBL" id="ML120439">
    <property type="protein sequence ID" value="RPA94266.1"/>
    <property type="molecule type" value="Genomic_DNA"/>
</dbReference>
<gene>
    <name evidence="1" type="ORF">L873DRAFT_1814601</name>
</gene>
<keyword evidence="2" id="KW-1185">Reference proteome</keyword>
<sequence>MPSTPPHNGPKGEWTTPTRVRILTLLDMGVSQAEASCQTGVPCPTVNVWSKRHCSQPNHTCLGRPPENVRKILKKRIKARA</sequence>
<accession>A0A3N4J7T6</accession>
<name>A0A3N4J7T6_9PEZI</name>
<dbReference type="Proteomes" id="UP000276215">
    <property type="component" value="Unassembled WGS sequence"/>
</dbReference>
<protein>
    <submittedName>
        <fullName evidence="1">Uncharacterized protein</fullName>
    </submittedName>
</protein>